<accession>A0ABU4LA97</accession>
<evidence type="ECO:0000313" key="1">
    <source>
        <dbReference type="EMBL" id="MDX2912084.1"/>
    </source>
</evidence>
<proteinExistence type="predicted"/>
<dbReference type="Proteomes" id="UP001271723">
    <property type="component" value="Unassembled WGS sequence"/>
</dbReference>
<dbReference type="EMBL" id="JARAVY010000010">
    <property type="protein sequence ID" value="MDX2912084.1"/>
    <property type="molecule type" value="Genomic_DNA"/>
</dbReference>
<evidence type="ECO:0000313" key="2">
    <source>
        <dbReference type="Proteomes" id="UP001271723"/>
    </source>
</evidence>
<organism evidence="1 2">
    <name type="scientific">Streptomyces griseiscabiei</name>
    <dbReference type="NCBI Taxonomy" id="2993540"/>
    <lineage>
        <taxon>Bacteria</taxon>
        <taxon>Bacillati</taxon>
        <taxon>Actinomycetota</taxon>
        <taxon>Actinomycetes</taxon>
        <taxon>Kitasatosporales</taxon>
        <taxon>Streptomycetaceae</taxon>
        <taxon>Streptomyces</taxon>
    </lineage>
</organism>
<evidence type="ECO:0008006" key="3">
    <source>
        <dbReference type="Google" id="ProtNLM"/>
    </source>
</evidence>
<gene>
    <name evidence="1" type="ORF">PV517_25775</name>
</gene>
<reference evidence="1 2" key="1">
    <citation type="journal article" date="2023" name="Microb. Genom.">
        <title>Mesoterricola silvestris gen. nov., sp. nov., Mesoterricola sediminis sp. nov., Geothrix oryzae sp. nov., Geothrix edaphica sp. nov., Geothrix rubra sp. nov., and Geothrix limicola sp. nov., six novel members of Acidobacteriota isolated from soils.</title>
        <authorList>
            <person name="Weisberg A.J."/>
            <person name="Pearce E."/>
            <person name="Kramer C.G."/>
            <person name="Chang J.H."/>
            <person name="Clarke C.R."/>
        </authorList>
    </citation>
    <scope>NUCLEOTIDE SEQUENCE [LARGE SCALE GENOMIC DNA]</scope>
    <source>
        <strain evidence="1 2">NRRL_B-2795</strain>
    </source>
</reference>
<dbReference type="RefSeq" id="WP_216589875.1">
    <property type="nucleotide sequence ID" value="NZ_JAGJBZ010000002.1"/>
</dbReference>
<name>A0ABU4LA97_9ACTN</name>
<keyword evidence="2" id="KW-1185">Reference proteome</keyword>
<comment type="caution">
    <text evidence="1">The sequence shown here is derived from an EMBL/GenBank/DDBJ whole genome shotgun (WGS) entry which is preliminary data.</text>
</comment>
<protein>
    <recommendedName>
        <fullName evidence="3">DUF1579 domain-containing protein</fullName>
    </recommendedName>
</protein>
<sequence>MSGPHDFDFLHGDWEVHHRRRTDFLDPDGGWEEFASTTRCFPLFDGAANVDEIDLPHLGSKGLTLRLFDTEERTWSLHWSSSRSGRLFPPVVGRFTGGRGEFLGDDTYDGKDVRVRFVWSDTTAVSARWEQAFSLDDGANWLTNWVMEFTRPQGPPASGTPAG</sequence>